<keyword evidence="2" id="KW-1185">Reference proteome</keyword>
<accession>A0AAD5XER6</accession>
<dbReference type="EMBL" id="JADGJH010001355">
    <property type="protein sequence ID" value="KAJ3114584.1"/>
    <property type="molecule type" value="Genomic_DNA"/>
</dbReference>
<name>A0AAD5XER6_9FUNG</name>
<evidence type="ECO:0000313" key="2">
    <source>
        <dbReference type="Proteomes" id="UP001211907"/>
    </source>
</evidence>
<dbReference type="AlphaFoldDB" id="A0AAD5XER6"/>
<sequence length="59" mass="6524">MDMNDSNVRQLGSITSANLDSATHSKYGITFELKFEEGGYLSAKTTDFYGVVRTAQILM</sequence>
<gene>
    <name evidence="1" type="ORF">HK100_001617</name>
</gene>
<organism evidence="1 2">
    <name type="scientific">Physocladia obscura</name>
    <dbReference type="NCBI Taxonomy" id="109957"/>
    <lineage>
        <taxon>Eukaryota</taxon>
        <taxon>Fungi</taxon>
        <taxon>Fungi incertae sedis</taxon>
        <taxon>Chytridiomycota</taxon>
        <taxon>Chytridiomycota incertae sedis</taxon>
        <taxon>Chytridiomycetes</taxon>
        <taxon>Chytridiales</taxon>
        <taxon>Chytriomycetaceae</taxon>
        <taxon>Physocladia</taxon>
    </lineage>
</organism>
<evidence type="ECO:0000313" key="1">
    <source>
        <dbReference type="EMBL" id="KAJ3114584.1"/>
    </source>
</evidence>
<comment type="caution">
    <text evidence="1">The sequence shown here is derived from an EMBL/GenBank/DDBJ whole genome shotgun (WGS) entry which is preliminary data.</text>
</comment>
<dbReference type="Proteomes" id="UP001211907">
    <property type="component" value="Unassembled WGS sequence"/>
</dbReference>
<protein>
    <submittedName>
        <fullName evidence="1">Uncharacterized protein</fullName>
    </submittedName>
</protein>
<proteinExistence type="predicted"/>
<reference evidence="1" key="1">
    <citation type="submission" date="2020-05" db="EMBL/GenBank/DDBJ databases">
        <title>Phylogenomic resolution of chytrid fungi.</title>
        <authorList>
            <person name="Stajich J.E."/>
            <person name="Amses K."/>
            <person name="Simmons R."/>
            <person name="Seto K."/>
            <person name="Myers J."/>
            <person name="Bonds A."/>
            <person name="Quandt C.A."/>
            <person name="Barry K."/>
            <person name="Liu P."/>
            <person name="Grigoriev I."/>
            <person name="Longcore J.E."/>
            <person name="James T.Y."/>
        </authorList>
    </citation>
    <scope>NUCLEOTIDE SEQUENCE</scope>
    <source>
        <strain evidence="1">JEL0513</strain>
    </source>
</reference>